<keyword evidence="1" id="KW-1133">Transmembrane helix</keyword>
<sequence>MVYYAGASVGVLAITLSLFFANRVVFSRLEATRASLRTADRKKNNFLRDLPDKRNLLQKQSKMNERPYSERLQILAKQYLRGELNPKEQQEVDEWFLSDEGADFLKSEMSKDEYSKLLLRRIHKQAGIRKIATRPKRIYLRVAVAASLILATTLGTYIALNKTPIKQQDHELAATQIKPGGAKATLILANGKSVTLMSRNPGLLARQGNVQVYKNQNGSLSYATDRGDIAKAATLYNMVTTPRGGKYSLTLSDGTIAILDAASSIRFPVSFDKERNVTITGQVYFEVIHNAARPSMIQNYWRTVIRMHLTCSTIVIGTGY</sequence>
<dbReference type="InterPro" id="IPR012373">
    <property type="entry name" value="Ferrdict_sens_TM"/>
</dbReference>
<protein>
    <recommendedName>
        <fullName evidence="4">FecR family protein</fullName>
    </recommendedName>
</protein>
<organism evidence="2 3">
    <name type="scientific">Mucilaginibacter ximonensis</name>
    <dbReference type="NCBI Taxonomy" id="538021"/>
    <lineage>
        <taxon>Bacteria</taxon>
        <taxon>Pseudomonadati</taxon>
        <taxon>Bacteroidota</taxon>
        <taxon>Sphingobacteriia</taxon>
        <taxon>Sphingobacteriales</taxon>
        <taxon>Sphingobacteriaceae</taxon>
        <taxon>Mucilaginibacter</taxon>
    </lineage>
</organism>
<comment type="caution">
    <text evidence="2">The sequence shown here is derived from an EMBL/GenBank/DDBJ whole genome shotgun (WGS) entry which is preliminary data.</text>
</comment>
<evidence type="ECO:0000256" key="1">
    <source>
        <dbReference type="SAM" id="Phobius"/>
    </source>
</evidence>
<keyword evidence="1" id="KW-0812">Transmembrane</keyword>
<name>A0ABW5YCB5_9SPHI</name>
<dbReference type="RefSeq" id="WP_377185164.1">
    <property type="nucleotide sequence ID" value="NZ_JBHUPD010000002.1"/>
</dbReference>
<feature type="transmembrane region" description="Helical" evidence="1">
    <location>
        <begin position="6"/>
        <end position="26"/>
    </location>
</feature>
<gene>
    <name evidence="2" type="ORF">ACFS5N_10710</name>
</gene>
<dbReference type="Gene3D" id="2.60.120.1440">
    <property type="match status" value="1"/>
</dbReference>
<evidence type="ECO:0000313" key="3">
    <source>
        <dbReference type="Proteomes" id="UP001597557"/>
    </source>
</evidence>
<proteinExistence type="predicted"/>
<dbReference type="Proteomes" id="UP001597557">
    <property type="component" value="Unassembled WGS sequence"/>
</dbReference>
<evidence type="ECO:0008006" key="4">
    <source>
        <dbReference type="Google" id="ProtNLM"/>
    </source>
</evidence>
<keyword evidence="3" id="KW-1185">Reference proteome</keyword>
<keyword evidence="1" id="KW-0472">Membrane</keyword>
<feature type="transmembrane region" description="Helical" evidence="1">
    <location>
        <begin position="138"/>
        <end position="160"/>
    </location>
</feature>
<evidence type="ECO:0000313" key="2">
    <source>
        <dbReference type="EMBL" id="MFD2872940.1"/>
    </source>
</evidence>
<dbReference type="EMBL" id="JBHUPD010000002">
    <property type="protein sequence ID" value="MFD2872940.1"/>
    <property type="molecule type" value="Genomic_DNA"/>
</dbReference>
<dbReference type="PANTHER" id="PTHR30273:SF2">
    <property type="entry name" value="PROTEIN FECR"/>
    <property type="match status" value="1"/>
</dbReference>
<reference evidence="3" key="1">
    <citation type="journal article" date="2019" name="Int. J. Syst. Evol. Microbiol.">
        <title>The Global Catalogue of Microorganisms (GCM) 10K type strain sequencing project: providing services to taxonomists for standard genome sequencing and annotation.</title>
        <authorList>
            <consortium name="The Broad Institute Genomics Platform"/>
            <consortium name="The Broad Institute Genome Sequencing Center for Infectious Disease"/>
            <person name="Wu L."/>
            <person name="Ma J."/>
        </authorList>
    </citation>
    <scope>NUCLEOTIDE SEQUENCE [LARGE SCALE GENOMIC DNA]</scope>
    <source>
        <strain evidence="3">KCTC 22437</strain>
    </source>
</reference>
<accession>A0ABW5YCB5</accession>
<dbReference type="PANTHER" id="PTHR30273">
    <property type="entry name" value="PERIPLASMIC SIGNAL SENSOR AND SIGMA FACTOR ACTIVATOR FECR-RELATED"/>
    <property type="match status" value="1"/>
</dbReference>